<name>A0A0K2TIC9_LEPSM</name>
<organism evidence="2">
    <name type="scientific">Lepeophtheirus salmonis</name>
    <name type="common">Salmon louse</name>
    <name type="synonym">Caligus salmonis</name>
    <dbReference type="NCBI Taxonomy" id="72036"/>
    <lineage>
        <taxon>Eukaryota</taxon>
        <taxon>Metazoa</taxon>
        <taxon>Ecdysozoa</taxon>
        <taxon>Arthropoda</taxon>
        <taxon>Crustacea</taxon>
        <taxon>Multicrustacea</taxon>
        <taxon>Hexanauplia</taxon>
        <taxon>Copepoda</taxon>
        <taxon>Siphonostomatoida</taxon>
        <taxon>Caligidae</taxon>
        <taxon>Lepeophtheirus</taxon>
    </lineage>
</organism>
<evidence type="ECO:0000313" key="2">
    <source>
        <dbReference type="EMBL" id="CDW25276.1"/>
    </source>
</evidence>
<protein>
    <submittedName>
        <fullName evidence="2">Uncharacterized protein</fullName>
    </submittedName>
</protein>
<feature type="region of interest" description="Disordered" evidence="1">
    <location>
        <begin position="92"/>
        <end position="113"/>
    </location>
</feature>
<evidence type="ECO:0000256" key="1">
    <source>
        <dbReference type="SAM" id="MobiDB-lite"/>
    </source>
</evidence>
<feature type="region of interest" description="Disordered" evidence="1">
    <location>
        <begin position="1"/>
        <end position="32"/>
    </location>
</feature>
<proteinExistence type="predicted"/>
<reference evidence="2" key="1">
    <citation type="submission" date="2014-05" db="EMBL/GenBank/DDBJ databases">
        <authorList>
            <person name="Chronopoulou M."/>
        </authorList>
    </citation>
    <scope>NUCLEOTIDE SEQUENCE</scope>
    <source>
        <tissue evidence="2">Whole organism</tissue>
    </source>
</reference>
<accession>A0A0K2TIC9</accession>
<sequence>MSQRGGSDGGDDDVHHPRGLTIPLPRGGASSSCSNFEVYWREKQSEVSKSVPECLGELWCDGSLLSPKKKSLPSPRNIPKFIKHSFNKLWRSKSESPSTSSSHGQQKDLQTPDSSLEIYDSISMTQSTLDFIEETRMIGLPLIPFKHPSCYLHDGHKPLMRKPTPEEPQNLSTIITEADRQFNDELQLPPYVPDHERDFFSFPFIDEESSTLIQENSSEYIYMKPVGNYYSSFDGLE</sequence>
<dbReference type="EMBL" id="HACA01007915">
    <property type="protein sequence ID" value="CDW25276.1"/>
    <property type="molecule type" value="Transcribed_RNA"/>
</dbReference>
<feature type="compositionally biased region" description="Polar residues" evidence="1">
    <location>
        <begin position="103"/>
        <end position="113"/>
    </location>
</feature>
<dbReference type="AlphaFoldDB" id="A0A0K2TIC9"/>